<accession>A0ABN1E4D1</accession>
<protein>
    <recommendedName>
        <fullName evidence="1">CD-NTase-associated protein 12/Pycsar effector protein TIR domain-containing protein</fullName>
    </recommendedName>
</protein>
<evidence type="ECO:0000259" key="1">
    <source>
        <dbReference type="Pfam" id="PF10137"/>
    </source>
</evidence>
<sequence length="289" mass="32261">MPAQLPALRIQKARALEQLKSRVEEGKRLDDEIGAGSIANNSNFEEYCRKADAWRAYNELLLRRLFTTEEFAQDYQASIGAIHLAEDRYMDPTLGTLVRRLRSSLASQLSRINSIVSRIDLLDEDQAITPNSADTTNVEYEKTAFIVHGHDKAVLFEMVAFLGKAGVRPIILNEAPGGALTIIEKLVRHSNVGFVVVLLTPDDVGGKNISGERSLAPRARQNVIGELFFFAGKFGRERMIVFKKGEIEFPTDILGIGWHEFDEHGGWKTHLLRELAEAGFEIDQKAVLG</sequence>
<dbReference type="Pfam" id="PF10137">
    <property type="entry name" value="CAP12-PCTIR_TIR"/>
    <property type="match status" value="1"/>
</dbReference>
<evidence type="ECO:0000313" key="3">
    <source>
        <dbReference type="Proteomes" id="UP001499951"/>
    </source>
</evidence>
<name>A0ABN1E4D1_9PROT</name>
<proteinExistence type="predicted"/>
<reference evidence="2 3" key="1">
    <citation type="journal article" date="2019" name="Int. J. Syst. Evol. Microbiol.">
        <title>The Global Catalogue of Microorganisms (GCM) 10K type strain sequencing project: providing services to taxonomists for standard genome sequencing and annotation.</title>
        <authorList>
            <consortium name="The Broad Institute Genomics Platform"/>
            <consortium name="The Broad Institute Genome Sequencing Center for Infectious Disease"/>
            <person name="Wu L."/>
            <person name="Ma J."/>
        </authorList>
    </citation>
    <scope>NUCLEOTIDE SEQUENCE [LARGE SCALE GENOMIC DNA]</scope>
    <source>
        <strain evidence="2 3">JCM 15089</strain>
    </source>
</reference>
<dbReference type="InterPro" id="IPR019302">
    <property type="entry name" value="CAP12/PCTIR_TIR_dom"/>
</dbReference>
<dbReference type="EMBL" id="BAAADD010000001">
    <property type="protein sequence ID" value="GAA0558821.1"/>
    <property type="molecule type" value="Genomic_DNA"/>
</dbReference>
<comment type="caution">
    <text evidence="2">The sequence shown here is derived from an EMBL/GenBank/DDBJ whole genome shotgun (WGS) entry which is preliminary data.</text>
</comment>
<dbReference type="Proteomes" id="UP001499951">
    <property type="component" value="Unassembled WGS sequence"/>
</dbReference>
<gene>
    <name evidence="2" type="ORF">GCM10008942_04120</name>
</gene>
<evidence type="ECO:0000313" key="2">
    <source>
        <dbReference type="EMBL" id="GAA0558821.1"/>
    </source>
</evidence>
<keyword evidence="3" id="KW-1185">Reference proteome</keyword>
<organism evidence="2 3">
    <name type="scientific">Rhizomicrobium electricum</name>
    <dbReference type="NCBI Taxonomy" id="480070"/>
    <lineage>
        <taxon>Bacteria</taxon>
        <taxon>Pseudomonadati</taxon>
        <taxon>Pseudomonadota</taxon>
        <taxon>Alphaproteobacteria</taxon>
        <taxon>Micropepsales</taxon>
        <taxon>Micropepsaceae</taxon>
        <taxon>Rhizomicrobium</taxon>
    </lineage>
</organism>
<dbReference type="RefSeq" id="WP_166931018.1">
    <property type="nucleotide sequence ID" value="NZ_BAAADD010000001.1"/>
</dbReference>
<feature type="domain" description="CD-NTase-associated protein 12/Pycsar effector protein TIR" evidence="1">
    <location>
        <begin position="145"/>
        <end position="262"/>
    </location>
</feature>